<name>A0A838BWY6_9HYPH</name>
<gene>
    <name evidence="1" type="ORF">H0S73_25185</name>
</gene>
<accession>A0A838BWY6</accession>
<protein>
    <submittedName>
        <fullName evidence="1">Uncharacterized protein</fullName>
    </submittedName>
</protein>
<dbReference type="RefSeq" id="WP_181054963.1">
    <property type="nucleotide sequence ID" value="NZ_JACDXJ010000004.1"/>
</dbReference>
<evidence type="ECO:0000313" key="2">
    <source>
        <dbReference type="Proteomes" id="UP000572984"/>
    </source>
</evidence>
<reference evidence="1 2" key="1">
    <citation type="submission" date="2020-07" db="EMBL/GenBank/DDBJ databases">
        <title>Draft genome and description of Microvirga mediterraneensis Marseille-Q2068 sp. nov.</title>
        <authorList>
            <person name="Boxberger M."/>
        </authorList>
    </citation>
    <scope>NUCLEOTIDE SEQUENCE [LARGE SCALE GENOMIC DNA]</scope>
    <source>
        <strain evidence="1 2">Marseille-Q2068</strain>
    </source>
</reference>
<comment type="caution">
    <text evidence="1">The sequence shown here is derived from an EMBL/GenBank/DDBJ whole genome shotgun (WGS) entry which is preliminary data.</text>
</comment>
<proteinExistence type="predicted"/>
<keyword evidence="2" id="KW-1185">Reference proteome</keyword>
<evidence type="ECO:0000313" key="1">
    <source>
        <dbReference type="EMBL" id="MBA1159375.1"/>
    </source>
</evidence>
<dbReference type="EMBL" id="JACDXJ010000004">
    <property type="protein sequence ID" value="MBA1159375.1"/>
    <property type="molecule type" value="Genomic_DNA"/>
</dbReference>
<sequence length="79" mass="8923">MRTDPLNPRHIGAHAVAAVEFLAQLGLKGILTRTKHLRLEWSHGGRSFHISMPCTPRDADAAANQARQRIRREIRRAYG</sequence>
<dbReference type="AlphaFoldDB" id="A0A838BWY6"/>
<organism evidence="1 2">
    <name type="scientific">Microvirga mediterraneensis</name>
    <dbReference type="NCBI Taxonomy" id="2754695"/>
    <lineage>
        <taxon>Bacteria</taxon>
        <taxon>Pseudomonadati</taxon>
        <taxon>Pseudomonadota</taxon>
        <taxon>Alphaproteobacteria</taxon>
        <taxon>Hyphomicrobiales</taxon>
        <taxon>Methylobacteriaceae</taxon>
        <taxon>Microvirga</taxon>
    </lineage>
</organism>
<dbReference type="Proteomes" id="UP000572984">
    <property type="component" value="Unassembled WGS sequence"/>
</dbReference>